<protein>
    <submittedName>
        <fullName evidence="1">Uncharacterized protein</fullName>
    </submittedName>
</protein>
<evidence type="ECO:0000313" key="1">
    <source>
        <dbReference type="EMBL" id="BAE86410.1"/>
    </source>
</evidence>
<gene>
    <name evidence="1" type="ordered locus">DSY4621</name>
</gene>
<dbReference type="Proteomes" id="UP000001946">
    <property type="component" value="Chromosome"/>
</dbReference>
<proteinExistence type="predicted"/>
<evidence type="ECO:0000313" key="2">
    <source>
        <dbReference type="Proteomes" id="UP000001946"/>
    </source>
</evidence>
<dbReference type="EMBL" id="AP008230">
    <property type="protein sequence ID" value="BAE86410.1"/>
    <property type="molecule type" value="Genomic_DNA"/>
</dbReference>
<dbReference type="AlphaFoldDB" id="Q24NI2"/>
<name>Q24NI2_DESHY</name>
<dbReference type="HOGENOM" id="CLU_163226_0_0_9"/>
<organism evidence="1 2">
    <name type="scientific">Desulfitobacterium hafniense (strain Y51)</name>
    <dbReference type="NCBI Taxonomy" id="138119"/>
    <lineage>
        <taxon>Bacteria</taxon>
        <taxon>Bacillati</taxon>
        <taxon>Bacillota</taxon>
        <taxon>Clostridia</taxon>
        <taxon>Eubacteriales</taxon>
        <taxon>Desulfitobacteriaceae</taxon>
        <taxon>Desulfitobacterium</taxon>
    </lineage>
</organism>
<sequence>MCLVDFIMSLLNENRGYQMKMMKKSLIVFLGAALLTVGLSTAKVNAAPVSPQNYWVAQQADQNQTVPNTQPTVQPGSTYYPNYGNGYNSMNQGYRWNGCWNNSGNARWSGYNGWNMGQSGGWCW</sequence>
<keyword evidence="2" id="KW-1185">Reference proteome</keyword>
<reference evidence="1 2" key="1">
    <citation type="journal article" date="2006" name="J. Bacteriol.">
        <title>Complete genome sequence of the dehalorespiring bacterium Desulfitobacterium hafniense Y51 and comparison with Dehalococcoides ethenogenes 195.</title>
        <authorList>
            <person name="Nonaka H."/>
            <person name="Keresztes G."/>
            <person name="Shinoda Y."/>
            <person name="Ikenaga Y."/>
            <person name="Abe M."/>
            <person name="Naito K."/>
            <person name="Inatomi K."/>
            <person name="Furukawa K."/>
            <person name="Inui M."/>
            <person name="Yukawa H."/>
        </authorList>
    </citation>
    <scope>NUCLEOTIDE SEQUENCE [LARGE SCALE GENOMIC DNA]</scope>
    <source>
        <strain evidence="1 2">Y51</strain>
    </source>
</reference>
<dbReference type="KEGG" id="dsy:DSY4621"/>
<accession>Q24NI2</accession>